<gene>
    <name evidence="2" type="ORF">ACEZDG_04830</name>
</gene>
<accession>A0ABV6V4E7</accession>
<sequence length="58" mass="6438">MGREELATHMINDRRPDRVVAISKLILSKYQQLQRAVDLLLVGLVLIALSILVAAAIK</sequence>
<dbReference type="Proteomes" id="UP001592582">
    <property type="component" value="Unassembled WGS sequence"/>
</dbReference>
<evidence type="ECO:0000313" key="2">
    <source>
        <dbReference type="EMBL" id="MFC1408600.1"/>
    </source>
</evidence>
<keyword evidence="3" id="KW-1185">Reference proteome</keyword>
<proteinExistence type="predicted"/>
<dbReference type="RefSeq" id="WP_380527333.1">
    <property type="nucleotide sequence ID" value="NZ_JBHFAA010000002.1"/>
</dbReference>
<name>A0ABV6V4E7_9ACTN</name>
<reference evidence="2 3" key="1">
    <citation type="submission" date="2024-09" db="EMBL/GenBank/DDBJ databases">
        <authorList>
            <person name="Lee S.D."/>
        </authorList>
    </citation>
    <scope>NUCLEOTIDE SEQUENCE [LARGE SCALE GENOMIC DNA]</scope>
    <source>
        <strain evidence="2 3">N1-1</strain>
    </source>
</reference>
<evidence type="ECO:0000313" key="3">
    <source>
        <dbReference type="Proteomes" id="UP001592582"/>
    </source>
</evidence>
<keyword evidence="1" id="KW-0812">Transmembrane</keyword>
<dbReference type="EMBL" id="JBHEZX010000002">
    <property type="protein sequence ID" value="MFC1408600.1"/>
    <property type="molecule type" value="Genomic_DNA"/>
</dbReference>
<organism evidence="2 3">
    <name type="scientific">Streptacidiphilus alkalitolerans</name>
    <dbReference type="NCBI Taxonomy" id="3342712"/>
    <lineage>
        <taxon>Bacteria</taxon>
        <taxon>Bacillati</taxon>
        <taxon>Actinomycetota</taxon>
        <taxon>Actinomycetes</taxon>
        <taxon>Kitasatosporales</taxon>
        <taxon>Streptomycetaceae</taxon>
        <taxon>Streptacidiphilus</taxon>
    </lineage>
</organism>
<protein>
    <submittedName>
        <fullName evidence="2">Uncharacterized protein</fullName>
    </submittedName>
</protein>
<comment type="caution">
    <text evidence="2">The sequence shown here is derived from an EMBL/GenBank/DDBJ whole genome shotgun (WGS) entry which is preliminary data.</text>
</comment>
<feature type="transmembrane region" description="Helical" evidence="1">
    <location>
        <begin position="36"/>
        <end position="57"/>
    </location>
</feature>
<evidence type="ECO:0000256" key="1">
    <source>
        <dbReference type="SAM" id="Phobius"/>
    </source>
</evidence>
<keyword evidence="1" id="KW-1133">Transmembrane helix</keyword>
<keyword evidence="1" id="KW-0472">Membrane</keyword>